<comment type="caution">
    <text evidence="1">The sequence shown here is derived from an EMBL/GenBank/DDBJ whole genome shotgun (WGS) entry which is preliminary data.</text>
</comment>
<sequence length="60" mass="6701">MLTKAVQERMPGAIMTLFQGNREAMIGFTHAEAVQLVDLLTRLIRNLDQMASAETPLRNS</sequence>
<evidence type="ECO:0000313" key="1">
    <source>
        <dbReference type="EMBL" id="TCT06372.1"/>
    </source>
</evidence>
<dbReference type="EMBL" id="SMAJ01000008">
    <property type="protein sequence ID" value="TCT06372.1"/>
    <property type="molecule type" value="Genomic_DNA"/>
</dbReference>
<dbReference type="RefSeq" id="WP_207915118.1">
    <property type="nucleotide sequence ID" value="NZ_SMAJ01000008.1"/>
</dbReference>
<keyword evidence="2" id="KW-1185">Reference proteome</keyword>
<protein>
    <submittedName>
        <fullName evidence="1">Uncharacterized protein</fullName>
    </submittedName>
</protein>
<dbReference type="AlphaFoldDB" id="A0A4R3M076"/>
<dbReference type="Proteomes" id="UP000295525">
    <property type="component" value="Unassembled WGS sequence"/>
</dbReference>
<accession>A0A4R3M076</accession>
<proteinExistence type="predicted"/>
<reference evidence="1 2" key="1">
    <citation type="submission" date="2019-03" db="EMBL/GenBank/DDBJ databases">
        <title>Genomic Encyclopedia of Type Strains, Phase IV (KMG-IV): sequencing the most valuable type-strain genomes for metagenomic binning, comparative biology and taxonomic classification.</title>
        <authorList>
            <person name="Goeker M."/>
        </authorList>
    </citation>
    <scope>NUCLEOTIDE SEQUENCE [LARGE SCALE GENOMIC DNA]</scope>
    <source>
        <strain evidence="1 2">DSM 24591</strain>
    </source>
</reference>
<evidence type="ECO:0000313" key="2">
    <source>
        <dbReference type="Proteomes" id="UP000295525"/>
    </source>
</evidence>
<organism evidence="1 2">
    <name type="scientific">Paralcaligenes ureilyticus</name>
    <dbReference type="NCBI Taxonomy" id="627131"/>
    <lineage>
        <taxon>Bacteria</taxon>
        <taxon>Pseudomonadati</taxon>
        <taxon>Pseudomonadota</taxon>
        <taxon>Betaproteobacteria</taxon>
        <taxon>Burkholderiales</taxon>
        <taxon>Alcaligenaceae</taxon>
        <taxon>Paralcaligenes</taxon>
    </lineage>
</organism>
<gene>
    <name evidence="1" type="ORF">EDC26_108108</name>
</gene>
<name>A0A4R3M076_9BURK</name>